<dbReference type="RefSeq" id="WP_214058146.1">
    <property type="nucleotide sequence ID" value="NZ_CP075371.1"/>
</dbReference>
<reference evidence="2 3" key="1">
    <citation type="submission" date="2021-05" db="EMBL/GenBank/DDBJ databases">
        <title>Complete genome of Nocardioides aquaticus KCTC 9944T isolated from meromictic and hypersaline Ekho Lake, Antarctica.</title>
        <authorList>
            <person name="Hwang K."/>
            <person name="Kim K.M."/>
            <person name="Choe H."/>
        </authorList>
    </citation>
    <scope>NUCLEOTIDE SEQUENCE [LARGE SCALE GENOMIC DNA]</scope>
    <source>
        <strain evidence="2 3">KCTC 9944</strain>
    </source>
</reference>
<keyword evidence="1" id="KW-1133">Transmembrane helix</keyword>
<sequence>MAAAGDVRAVGDVAGPVGYAVPWALVAAGAVLLVVLYYVVVLVATRPRRPGDGDRPAAGRARRTAREDALARLDEVGDAVAAGRRSPRAGHQEVSDAVRAYLAAVTGRPARAMTLADARRDGPEELAALLAEVYPPEFAPGEALARDRFAGSLARARTLVTTWE</sequence>
<feature type="transmembrane region" description="Helical" evidence="1">
    <location>
        <begin position="20"/>
        <end position="45"/>
    </location>
</feature>
<dbReference type="Proteomes" id="UP000679307">
    <property type="component" value="Chromosome"/>
</dbReference>
<gene>
    <name evidence="2" type="ORF">ENKNEFLB_00953</name>
</gene>
<protein>
    <recommendedName>
        <fullName evidence="4">DUF4129 domain-containing protein</fullName>
    </recommendedName>
</protein>
<accession>A0ABX8EF60</accession>
<dbReference type="EMBL" id="CP075371">
    <property type="protein sequence ID" value="QVT78575.1"/>
    <property type="molecule type" value="Genomic_DNA"/>
</dbReference>
<keyword evidence="1" id="KW-0812">Transmembrane</keyword>
<organism evidence="2 3">
    <name type="scientific">Nocardioides aquaticus</name>
    <dbReference type="NCBI Taxonomy" id="160826"/>
    <lineage>
        <taxon>Bacteria</taxon>
        <taxon>Bacillati</taxon>
        <taxon>Actinomycetota</taxon>
        <taxon>Actinomycetes</taxon>
        <taxon>Propionibacteriales</taxon>
        <taxon>Nocardioidaceae</taxon>
        <taxon>Nocardioides</taxon>
    </lineage>
</organism>
<proteinExistence type="predicted"/>
<keyword evidence="1" id="KW-0472">Membrane</keyword>
<evidence type="ECO:0000313" key="2">
    <source>
        <dbReference type="EMBL" id="QVT78575.1"/>
    </source>
</evidence>
<evidence type="ECO:0000313" key="3">
    <source>
        <dbReference type="Proteomes" id="UP000679307"/>
    </source>
</evidence>
<keyword evidence="3" id="KW-1185">Reference proteome</keyword>
<evidence type="ECO:0008006" key="4">
    <source>
        <dbReference type="Google" id="ProtNLM"/>
    </source>
</evidence>
<evidence type="ECO:0000256" key="1">
    <source>
        <dbReference type="SAM" id="Phobius"/>
    </source>
</evidence>
<name>A0ABX8EF60_9ACTN</name>